<dbReference type="EMBL" id="JAVDPY010000001">
    <property type="protein sequence ID" value="MDR6332349.1"/>
    <property type="molecule type" value="Genomic_DNA"/>
</dbReference>
<dbReference type="InterPro" id="IPR016181">
    <property type="entry name" value="Acyl_CoA_acyltransferase"/>
</dbReference>
<protein>
    <recommendedName>
        <fullName evidence="1">N-acetyltransferase domain-containing protein</fullName>
    </recommendedName>
</protein>
<reference evidence="2" key="1">
    <citation type="submission" date="2022-12" db="EMBL/GenBank/DDBJ databases">
        <title>Reference genome sequencing for broad-spectrum identification of bacterial and archaeal isolates by mass spectrometry.</title>
        <authorList>
            <person name="Sekiguchi Y."/>
            <person name="Tourlousse D.M."/>
        </authorList>
    </citation>
    <scope>NUCLEOTIDE SEQUENCE</scope>
    <source>
        <strain evidence="2">301</strain>
    </source>
</reference>
<feature type="domain" description="N-acetyltransferase" evidence="1">
    <location>
        <begin position="1"/>
        <end position="122"/>
    </location>
</feature>
<dbReference type="InterPro" id="IPR000182">
    <property type="entry name" value="GNAT_dom"/>
</dbReference>
<sequence>MNPEIRPLVPEDLPRHCGRAAGERTVGLIGFVEGRFVAAGGLDYCESGEVIAWCKVTREARRHRIAFWRECRRVLEAAREAGHQRVLAVASPIIPTAPAFLGRLGFREVGTRFGMRLFAWEP</sequence>
<keyword evidence="5" id="KW-1185">Reference proteome</keyword>
<dbReference type="GeneID" id="95762367"/>
<reference evidence="3 5" key="2">
    <citation type="submission" date="2023-07" db="EMBL/GenBank/DDBJ databases">
        <title>Genomic Encyclopedia of Type Strains, Phase IV (KMG-IV): sequencing the most valuable type-strain genomes for metagenomic binning, comparative biology and taxonomic classification.</title>
        <authorList>
            <person name="Goeker M."/>
        </authorList>
    </citation>
    <scope>NUCLEOTIDE SEQUENCE [LARGE SCALE GENOMIC DNA]</scope>
    <source>
        <strain evidence="3 5">DSM 338</strain>
    </source>
</reference>
<dbReference type="PROSITE" id="PS51186">
    <property type="entry name" value="GNAT"/>
    <property type="match status" value="1"/>
</dbReference>
<dbReference type="AlphaFoldDB" id="A0A9W6FL29"/>
<dbReference type="Gene3D" id="3.40.630.30">
    <property type="match status" value="1"/>
</dbReference>
<evidence type="ECO:0000313" key="2">
    <source>
        <dbReference type="EMBL" id="GLI21902.1"/>
    </source>
</evidence>
<gene>
    <name evidence="3" type="ORF">GGQ86_000796</name>
    <name evidence="2" type="ORF">XFLAVUS301_15760</name>
</gene>
<comment type="caution">
    <text evidence="2">The sequence shown here is derived from an EMBL/GenBank/DDBJ whole genome shotgun (WGS) entry which is preliminary data.</text>
</comment>
<evidence type="ECO:0000313" key="3">
    <source>
        <dbReference type="EMBL" id="MDR6332349.1"/>
    </source>
</evidence>
<dbReference type="SUPFAM" id="SSF55729">
    <property type="entry name" value="Acyl-CoA N-acyltransferases (Nat)"/>
    <property type="match status" value="1"/>
</dbReference>
<proteinExistence type="predicted"/>
<dbReference type="Proteomes" id="UP001245370">
    <property type="component" value="Unassembled WGS sequence"/>
</dbReference>
<dbReference type="RefSeq" id="WP_281806848.1">
    <property type="nucleotide sequence ID" value="NZ_BSDO01000002.1"/>
</dbReference>
<dbReference type="Proteomes" id="UP001144397">
    <property type="component" value="Unassembled WGS sequence"/>
</dbReference>
<organism evidence="2 4">
    <name type="scientific">Xanthobacter flavus</name>
    <dbReference type="NCBI Taxonomy" id="281"/>
    <lineage>
        <taxon>Bacteria</taxon>
        <taxon>Pseudomonadati</taxon>
        <taxon>Pseudomonadota</taxon>
        <taxon>Alphaproteobacteria</taxon>
        <taxon>Hyphomicrobiales</taxon>
        <taxon>Xanthobacteraceae</taxon>
        <taxon>Xanthobacter</taxon>
    </lineage>
</organism>
<evidence type="ECO:0000313" key="5">
    <source>
        <dbReference type="Proteomes" id="UP001245370"/>
    </source>
</evidence>
<dbReference type="EMBL" id="BSDO01000002">
    <property type="protein sequence ID" value="GLI21902.1"/>
    <property type="molecule type" value="Genomic_DNA"/>
</dbReference>
<evidence type="ECO:0000313" key="4">
    <source>
        <dbReference type="Proteomes" id="UP001144397"/>
    </source>
</evidence>
<dbReference type="GO" id="GO:0016747">
    <property type="term" value="F:acyltransferase activity, transferring groups other than amino-acyl groups"/>
    <property type="evidence" value="ECO:0007669"/>
    <property type="project" value="InterPro"/>
</dbReference>
<accession>A0A9W6FL29</accession>
<evidence type="ECO:0000259" key="1">
    <source>
        <dbReference type="PROSITE" id="PS51186"/>
    </source>
</evidence>
<name>A0A9W6FL29_XANFL</name>